<keyword evidence="2" id="KW-1277">Toxin-antitoxin system</keyword>
<dbReference type="Pfam" id="PF02452">
    <property type="entry name" value="PemK_toxin"/>
    <property type="match status" value="1"/>
</dbReference>
<evidence type="ECO:0000256" key="1">
    <source>
        <dbReference type="ARBA" id="ARBA00007521"/>
    </source>
</evidence>
<evidence type="ECO:0000256" key="2">
    <source>
        <dbReference type="ARBA" id="ARBA00022649"/>
    </source>
</evidence>
<comment type="similarity">
    <text evidence="1">Belongs to the PemK/MazF family.</text>
</comment>
<organism evidence="3 4">
    <name type="scientific">Candidatus Protofrankia californiensis</name>
    <dbReference type="NCBI Taxonomy" id="1839754"/>
    <lineage>
        <taxon>Bacteria</taxon>
        <taxon>Bacillati</taxon>
        <taxon>Actinomycetota</taxon>
        <taxon>Actinomycetes</taxon>
        <taxon>Frankiales</taxon>
        <taxon>Frankiaceae</taxon>
        <taxon>Protofrankia</taxon>
    </lineage>
</organism>
<dbReference type="GO" id="GO:0003677">
    <property type="term" value="F:DNA binding"/>
    <property type="evidence" value="ECO:0007669"/>
    <property type="project" value="InterPro"/>
</dbReference>
<name>A0A1C3P2U0_9ACTN</name>
<dbReference type="Gene3D" id="2.30.30.110">
    <property type="match status" value="1"/>
</dbReference>
<sequence length="82" mass="8843">MVVSNNVRNRNLDSIIAARVTTTGKNVHLDTVVSLSAADPLVGFVLCDDLVPLYREELSHLMGALSPDTMRRVSAGLRVALP</sequence>
<evidence type="ECO:0000313" key="3">
    <source>
        <dbReference type="EMBL" id="SBW24106.1"/>
    </source>
</evidence>
<reference evidence="4" key="1">
    <citation type="submission" date="2016-02" db="EMBL/GenBank/DDBJ databases">
        <authorList>
            <person name="Wibberg D."/>
        </authorList>
    </citation>
    <scope>NUCLEOTIDE SEQUENCE [LARGE SCALE GENOMIC DNA]</scope>
</reference>
<gene>
    <name evidence="3" type="ORF">FDG2_4012</name>
</gene>
<dbReference type="Proteomes" id="UP000199013">
    <property type="component" value="Unassembled WGS sequence"/>
</dbReference>
<keyword evidence="4" id="KW-1185">Reference proteome</keyword>
<dbReference type="AlphaFoldDB" id="A0A1C3P2U0"/>
<protein>
    <recommendedName>
        <fullName evidence="5">MazF family transcriptional regulator</fullName>
    </recommendedName>
</protein>
<evidence type="ECO:0008006" key="5">
    <source>
        <dbReference type="Google" id="ProtNLM"/>
    </source>
</evidence>
<dbReference type="SUPFAM" id="SSF50118">
    <property type="entry name" value="Cell growth inhibitor/plasmid maintenance toxic component"/>
    <property type="match status" value="1"/>
</dbReference>
<accession>A0A1C3P2U0</accession>
<dbReference type="InterPro" id="IPR011067">
    <property type="entry name" value="Plasmid_toxin/cell-grow_inhib"/>
</dbReference>
<dbReference type="EMBL" id="FLUV01001690">
    <property type="protein sequence ID" value="SBW24106.1"/>
    <property type="molecule type" value="Genomic_DNA"/>
</dbReference>
<evidence type="ECO:0000313" key="4">
    <source>
        <dbReference type="Proteomes" id="UP000199013"/>
    </source>
</evidence>
<dbReference type="InterPro" id="IPR003477">
    <property type="entry name" value="PemK-like"/>
</dbReference>
<proteinExistence type="inferred from homology"/>